<protein>
    <submittedName>
        <fullName evidence="2">DUF1275 domain-containing protein</fullName>
    </submittedName>
</protein>
<dbReference type="EMBL" id="PIPP01000003">
    <property type="protein sequence ID" value="RUO36824.1"/>
    <property type="molecule type" value="Genomic_DNA"/>
</dbReference>
<dbReference type="PANTHER" id="PTHR37314:SF4">
    <property type="entry name" value="UPF0700 TRANSMEMBRANE PROTEIN YOAK"/>
    <property type="match status" value="1"/>
</dbReference>
<keyword evidence="1" id="KW-0472">Membrane</keyword>
<evidence type="ECO:0000313" key="2">
    <source>
        <dbReference type="EMBL" id="RUO36824.1"/>
    </source>
</evidence>
<evidence type="ECO:0000313" key="3">
    <source>
        <dbReference type="Proteomes" id="UP000286934"/>
    </source>
</evidence>
<feature type="transmembrane region" description="Helical" evidence="1">
    <location>
        <begin position="69"/>
        <end position="90"/>
    </location>
</feature>
<keyword evidence="3" id="KW-1185">Reference proteome</keyword>
<evidence type="ECO:0000256" key="1">
    <source>
        <dbReference type="SAM" id="Phobius"/>
    </source>
</evidence>
<dbReference type="OrthoDB" id="270162at2"/>
<keyword evidence="1" id="KW-0812">Transmembrane</keyword>
<dbReference type="Pfam" id="PF06912">
    <property type="entry name" value="DUF1275"/>
    <property type="match status" value="1"/>
</dbReference>
<feature type="transmembrane region" description="Helical" evidence="1">
    <location>
        <begin position="147"/>
        <end position="167"/>
    </location>
</feature>
<sequence>MLHQQLEEEHDLFMQQSRVWVFSGAALLALIAGYINVVMLGFFQVPVSHMSGAVSQIGIDAWFDDWRHLVLIGSIVGGFFLGAFISGLIVETTTLRMSRRYGVALLLEGIILIAATALALSGISWAVALASMACGLQNAMAGSYRGLTIRTTHVTGIVTDLGALIGNRLRHRKVKSWKLGLLITILSSFFIGGLLGALTFSIVGMLALGVAAIVCLLIGAAVVVYFKPHSNAR</sequence>
<dbReference type="RefSeq" id="WP_126807609.1">
    <property type="nucleotide sequence ID" value="NZ_PIPP01000003.1"/>
</dbReference>
<gene>
    <name evidence="2" type="ORF">CWE13_08230</name>
</gene>
<feature type="transmembrane region" description="Helical" evidence="1">
    <location>
        <begin position="179"/>
        <end position="200"/>
    </location>
</feature>
<feature type="transmembrane region" description="Helical" evidence="1">
    <location>
        <begin position="102"/>
        <end position="127"/>
    </location>
</feature>
<feature type="transmembrane region" description="Helical" evidence="1">
    <location>
        <begin position="20"/>
        <end position="43"/>
    </location>
</feature>
<dbReference type="Proteomes" id="UP000286934">
    <property type="component" value="Unassembled WGS sequence"/>
</dbReference>
<reference evidence="3" key="1">
    <citation type="journal article" date="2018" name="Front. Microbiol.">
        <title>Genome-Based Analysis Reveals the Taxonomy and Diversity of the Family Idiomarinaceae.</title>
        <authorList>
            <person name="Liu Y."/>
            <person name="Lai Q."/>
            <person name="Shao Z."/>
        </authorList>
    </citation>
    <scope>NUCLEOTIDE SEQUENCE [LARGE SCALE GENOMIC DNA]</scope>
    <source>
        <strain evidence="3">AIS</strain>
    </source>
</reference>
<keyword evidence="1" id="KW-1133">Transmembrane helix</keyword>
<name>A0A432WSU6_9GAMM</name>
<accession>A0A432WSU6</accession>
<dbReference type="InterPro" id="IPR010699">
    <property type="entry name" value="DUF1275"/>
</dbReference>
<dbReference type="AlphaFoldDB" id="A0A432WSU6"/>
<organism evidence="2 3">
    <name type="scientific">Aliidiomarina shirensis</name>
    <dbReference type="NCBI Taxonomy" id="1048642"/>
    <lineage>
        <taxon>Bacteria</taxon>
        <taxon>Pseudomonadati</taxon>
        <taxon>Pseudomonadota</taxon>
        <taxon>Gammaproteobacteria</taxon>
        <taxon>Alteromonadales</taxon>
        <taxon>Idiomarinaceae</taxon>
        <taxon>Aliidiomarina</taxon>
    </lineage>
</organism>
<dbReference type="PANTHER" id="PTHR37314">
    <property type="entry name" value="SLR0142 PROTEIN"/>
    <property type="match status" value="1"/>
</dbReference>
<comment type="caution">
    <text evidence="2">The sequence shown here is derived from an EMBL/GenBank/DDBJ whole genome shotgun (WGS) entry which is preliminary data.</text>
</comment>
<feature type="transmembrane region" description="Helical" evidence="1">
    <location>
        <begin position="206"/>
        <end position="226"/>
    </location>
</feature>
<proteinExistence type="predicted"/>